<evidence type="ECO:0000313" key="2">
    <source>
        <dbReference type="Proteomes" id="UP000232453"/>
    </source>
</evidence>
<comment type="caution">
    <text evidence="1">The sequence shown here is derived from an EMBL/GenBank/DDBJ whole genome shotgun (WGS) entry which is preliminary data.</text>
</comment>
<dbReference type="PANTHER" id="PTHR37489">
    <property type="entry name" value="DUF3500 DOMAIN-CONTAINING PROTEIN"/>
    <property type="match status" value="1"/>
</dbReference>
<dbReference type="Proteomes" id="UP000232453">
    <property type="component" value="Unassembled WGS sequence"/>
</dbReference>
<organism evidence="1 2">
    <name type="scientific">Pseudonocardia alni</name>
    <name type="common">Amycolata alni</name>
    <dbReference type="NCBI Taxonomy" id="33907"/>
    <lineage>
        <taxon>Bacteria</taxon>
        <taxon>Bacillati</taxon>
        <taxon>Actinomycetota</taxon>
        <taxon>Actinomycetes</taxon>
        <taxon>Pseudonocardiales</taxon>
        <taxon>Pseudonocardiaceae</taxon>
        <taxon>Pseudonocardia</taxon>
    </lineage>
</organism>
<accession>A0AA44ZMH9</accession>
<reference evidence="1 2" key="1">
    <citation type="submission" date="2017-11" db="EMBL/GenBank/DDBJ databases">
        <title>Sequencing the genomes of 1000 actinobacteria strains.</title>
        <authorList>
            <person name="Klenk H.-P."/>
        </authorList>
    </citation>
    <scope>NUCLEOTIDE SEQUENCE [LARGE SCALE GENOMIC DNA]</scope>
    <source>
        <strain evidence="1 2">DSM 44104</strain>
    </source>
</reference>
<name>A0AA44ZMH9_PSEA5</name>
<proteinExistence type="predicted"/>
<dbReference type="RefSeq" id="WP_100877455.1">
    <property type="nucleotide sequence ID" value="NZ_JBICSI010000005.1"/>
</dbReference>
<dbReference type="AlphaFoldDB" id="A0AA44ZMH9"/>
<dbReference type="EMBL" id="PHUJ01000003">
    <property type="protein sequence ID" value="PKB28779.1"/>
    <property type="molecule type" value="Genomic_DNA"/>
</dbReference>
<dbReference type="PANTHER" id="PTHR37489:SF1">
    <property type="entry name" value="DUF3500 DOMAIN-CONTAINING PROTEIN"/>
    <property type="match status" value="1"/>
</dbReference>
<protein>
    <submittedName>
        <fullName evidence="1">Uncharacterized protein DUF3500</fullName>
    </submittedName>
</protein>
<dbReference type="Pfam" id="PF12006">
    <property type="entry name" value="DUF3500"/>
    <property type="match status" value="1"/>
</dbReference>
<gene>
    <name evidence="1" type="ORF">ATL51_0404</name>
</gene>
<evidence type="ECO:0000313" key="1">
    <source>
        <dbReference type="EMBL" id="PKB28779.1"/>
    </source>
</evidence>
<sequence>MIGAADTRETADAMAGAASAWLDTLDPAQREVAVGHAPTGDGDADAERRRWFYTPTDHGGLTFHDQLPPQQRAAMKLVASGLSRAAYVTVATVMGLENVLDHTEGFVTLFDRTRGRDPQMYHLRVFGEPGNTGTWGWRFGGHHVSVNILVVDGVVVASTPCFLGADPATSELLGDAVLRPLGRVEDLARDLVRSLPTELRDRAVLLDKAPPDLVAANRTEPQEGDNWIPLAGIWRTESFADPEQQCKLDDMSEAIEERAAFTDAQKETVALSRTPAGVPASDLDAGGREMLRALLGTYLKRVAEPLQPISRYDDDTELDAVHLAWAGPLEDGAPNYYRVQGPRLLIEWDNTQRDANHAHSVWRDPSTDFGLDVLGAHRAAHHLG</sequence>
<dbReference type="InterPro" id="IPR021889">
    <property type="entry name" value="DUF3500"/>
</dbReference>